<name>A0A438GZB7_VITVI</name>
<organism evidence="1 2">
    <name type="scientific">Vitis vinifera</name>
    <name type="common">Grape</name>
    <dbReference type="NCBI Taxonomy" id="29760"/>
    <lineage>
        <taxon>Eukaryota</taxon>
        <taxon>Viridiplantae</taxon>
        <taxon>Streptophyta</taxon>
        <taxon>Embryophyta</taxon>
        <taxon>Tracheophyta</taxon>
        <taxon>Spermatophyta</taxon>
        <taxon>Magnoliopsida</taxon>
        <taxon>eudicotyledons</taxon>
        <taxon>Gunneridae</taxon>
        <taxon>Pentapetalae</taxon>
        <taxon>rosids</taxon>
        <taxon>Vitales</taxon>
        <taxon>Vitaceae</taxon>
        <taxon>Viteae</taxon>
        <taxon>Vitis</taxon>
    </lineage>
</organism>
<dbReference type="EMBL" id="QGNW01000311">
    <property type="protein sequence ID" value="RVW77558.1"/>
    <property type="molecule type" value="Genomic_DNA"/>
</dbReference>
<proteinExistence type="predicted"/>
<comment type="caution">
    <text evidence="1">The sequence shown here is derived from an EMBL/GenBank/DDBJ whole genome shotgun (WGS) entry which is preliminary data.</text>
</comment>
<protein>
    <submittedName>
        <fullName evidence="1">Uncharacterized protein</fullName>
    </submittedName>
</protein>
<evidence type="ECO:0000313" key="1">
    <source>
        <dbReference type="EMBL" id="RVW77558.1"/>
    </source>
</evidence>
<sequence>MRARVVDSEKKRYNICIPKGRGDKGGWLAMLEALRKLDNSFDKKGATTRREGIGKIVCGYGEGIGE</sequence>
<evidence type="ECO:0000313" key="2">
    <source>
        <dbReference type="Proteomes" id="UP000288805"/>
    </source>
</evidence>
<reference evidence="1 2" key="1">
    <citation type="journal article" date="2018" name="PLoS Genet.">
        <title>Population sequencing reveals clonal diversity and ancestral inbreeding in the grapevine cultivar Chardonnay.</title>
        <authorList>
            <person name="Roach M.J."/>
            <person name="Johnson D.L."/>
            <person name="Bohlmann J."/>
            <person name="van Vuuren H.J."/>
            <person name="Jones S.J."/>
            <person name="Pretorius I.S."/>
            <person name="Schmidt S.A."/>
            <person name="Borneman A.R."/>
        </authorList>
    </citation>
    <scope>NUCLEOTIDE SEQUENCE [LARGE SCALE GENOMIC DNA]</scope>
    <source>
        <strain evidence="2">cv. Chardonnay</strain>
        <tissue evidence="1">Leaf</tissue>
    </source>
</reference>
<dbReference type="Proteomes" id="UP000288805">
    <property type="component" value="Unassembled WGS sequence"/>
</dbReference>
<accession>A0A438GZB7</accession>
<dbReference type="AlphaFoldDB" id="A0A438GZB7"/>
<gene>
    <name evidence="1" type="ORF">CK203_050296</name>
</gene>